<evidence type="ECO:0000256" key="6">
    <source>
        <dbReference type="SAM" id="Phobius"/>
    </source>
</evidence>
<keyword evidence="2" id="KW-0813">Transport</keyword>
<evidence type="ECO:0000256" key="2">
    <source>
        <dbReference type="ARBA" id="ARBA00022448"/>
    </source>
</evidence>
<feature type="transmembrane region" description="Helical" evidence="6">
    <location>
        <begin position="288"/>
        <end position="306"/>
    </location>
</feature>
<dbReference type="Gene3D" id="1.20.1250.20">
    <property type="entry name" value="MFS general substrate transporter like domains"/>
    <property type="match status" value="2"/>
</dbReference>
<feature type="transmembrane region" description="Helical" evidence="6">
    <location>
        <begin position="110"/>
        <end position="131"/>
    </location>
</feature>
<comment type="caution">
    <text evidence="8">The sequence shown here is derived from an EMBL/GenBank/DDBJ whole genome shotgun (WGS) entry which is preliminary data.</text>
</comment>
<organism evidence="8 9">
    <name type="scientific">Bacillus lumedeiriae</name>
    <dbReference type="NCBI Taxonomy" id="3058829"/>
    <lineage>
        <taxon>Bacteria</taxon>
        <taxon>Bacillati</taxon>
        <taxon>Bacillota</taxon>
        <taxon>Bacilli</taxon>
        <taxon>Bacillales</taxon>
        <taxon>Bacillaceae</taxon>
        <taxon>Bacillus</taxon>
    </lineage>
</organism>
<feature type="transmembrane region" description="Helical" evidence="6">
    <location>
        <begin position="59"/>
        <end position="78"/>
    </location>
</feature>
<dbReference type="InterPro" id="IPR052524">
    <property type="entry name" value="MFS_Cyanate_Porter"/>
</dbReference>
<keyword evidence="5 6" id="KW-0472">Membrane</keyword>
<keyword evidence="4 6" id="KW-1133">Transmembrane helix</keyword>
<dbReference type="InterPro" id="IPR020846">
    <property type="entry name" value="MFS_dom"/>
</dbReference>
<dbReference type="Proteomes" id="UP001619911">
    <property type="component" value="Unassembled WGS sequence"/>
</dbReference>
<sequence>MGEPQVIESSQQAKTKIRWHTALLVIGILFIGANLRAPLTSVGPLVPAIRDGLGISNAIAGTITTVPLLAFAFLSLFAPRLSRRFGMELTLFVSLLVLAAGIVIRSSGGVSTLFAGTVLIGLAIAIGNVLLPGFIKQHFAERIGVMTGVYSVSMNLCGAIASGISVPLSSIAGFGWSGALSVWAVLAAIAVILWLPQLRHQRKQSTGAAGTRKSGRLWRSRLAWHVTLYMGLQSFMFYVVITWLPDILQQKGLDADAAGWMLSIMQFAVLPFTFIVPILAGRMKDQRGMAVITSALFITGYAGILLDDGLLLPLWIIFIGIGAGSAFSLSMMFYTLRTKNVQEAAQLSGMAQAFGYLLASVGPVFVGWLHDFTHSWTIPLVMLAAVSAFISVVGMSAGKKGYVTD</sequence>
<feature type="transmembrane region" description="Helical" evidence="6">
    <location>
        <begin position="312"/>
        <end position="335"/>
    </location>
</feature>
<evidence type="ECO:0000313" key="9">
    <source>
        <dbReference type="Proteomes" id="UP001619911"/>
    </source>
</evidence>
<dbReference type="CDD" id="cd17339">
    <property type="entry name" value="MFS_NIMT_CynX_like"/>
    <property type="match status" value="1"/>
</dbReference>
<proteinExistence type="predicted"/>
<dbReference type="RefSeq" id="WP_404315706.1">
    <property type="nucleotide sequence ID" value="NZ_JAUIYO010000003.1"/>
</dbReference>
<dbReference type="EMBL" id="JAUIYO010000003">
    <property type="protein sequence ID" value="MFK2825277.1"/>
    <property type="molecule type" value="Genomic_DNA"/>
</dbReference>
<feature type="domain" description="Major facilitator superfamily (MFS) profile" evidence="7">
    <location>
        <begin position="20"/>
        <end position="400"/>
    </location>
</feature>
<reference evidence="8 9" key="1">
    <citation type="submission" date="2023-07" db="EMBL/GenBank/DDBJ databases">
        <title>Bacillus lucianemedeirus sp. nov, a new species isolated from an immunobiological production facility.</title>
        <authorList>
            <person name="Costa L.V."/>
            <person name="Miranda R.V.S.L."/>
            <person name="Brandao M.L.L."/>
            <person name="Reis C.M.F."/>
            <person name="Frazao A.M."/>
            <person name="Cruz F.V."/>
            <person name="Baio P.V.P."/>
            <person name="Veras J.F.C."/>
            <person name="Ramos J.N."/>
            <person name="Vieira V."/>
        </authorList>
    </citation>
    <scope>NUCLEOTIDE SEQUENCE [LARGE SCALE GENOMIC DNA]</scope>
    <source>
        <strain evidence="8 9">B190/17</strain>
    </source>
</reference>
<dbReference type="InterPro" id="IPR036259">
    <property type="entry name" value="MFS_trans_sf"/>
</dbReference>
<dbReference type="PANTHER" id="PTHR23523">
    <property type="match status" value="1"/>
</dbReference>
<dbReference type="InterPro" id="IPR011701">
    <property type="entry name" value="MFS"/>
</dbReference>
<dbReference type="PANTHER" id="PTHR23523:SF2">
    <property type="entry name" value="2-NITROIMIDAZOLE TRANSPORTER"/>
    <property type="match status" value="1"/>
</dbReference>
<dbReference type="SUPFAM" id="SSF103473">
    <property type="entry name" value="MFS general substrate transporter"/>
    <property type="match status" value="1"/>
</dbReference>
<feature type="transmembrane region" description="Helical" evidence="6">
    <location>
        <begin position="376"/>
        <end position="397"/>
    </location>
</feature>
<feature type="transmembrane region" description="Helical" evidence="6">
    <location>
        <begin position="347"/>
        <end position="370"/>
    </location>
</feature>
<protein>
    <submittedName>
        <fullName evidence="8">MFS transporter</fullName>
    </submittedName>
</protein>
<name>A0ABW8I756_9BACI</name>
<feature type="transmembrane region" description="Helical" evidence="6">
    <location>
        <begin position="222"/>
        <end position="245"/>
    </location>
</feature>
<evidence type="ECO:0000256" key="5">
    <source>
        <dbReference type="ARBA" id="ARBA00023136"/>
    </source>
</evidence>
<dbReference type="Pfam" id="PF07690">
    <property type="entry name" value="MFS_1"/>
    <property type="match status" value="1"/>
</dbReference>
<feature type="transmembrane region" description="Helical" evidence="6">
    <location>
        <begin position="21"/>
        <end position="39"/>
    </location>
</feature>
<evidence type="ECO:0000313" key="8">
    <source>
        <dbReference type="EMBL" id="MFK2825277.1"/>
    </source>
</evidence>
<gene>
    <name evidence="8" type="ORF">QYG89_06200</name>
</gene>
<evidence type="ECO:0000256" key="1">
    <source>
        <dbReference type="ARBA" id="ARBA00004651"/>
    </source>
</evidence>
<accession>A0ABW8I756</accession>
<feature type="transmembrane region" description="Helical" evidence="6">
    <location>
        <begin position="143"/>
        <end position="168"/>
    </location>
</feature>
<keyword evidence="3 6" id="KW-0812">Transmembrane</keyword>
<dbReference type="PROSITE" id="PS50850">
    <property type="entry name" value="MFS"/>
    <property type="match status" value="1"/>
</dbReference>
<keyword evidence="9" id="KW-1185">Reference proteome</keyword>
<comment type="subcellular location">
    <subcellularLocation>
        <location evidence="1">Cell membrane</location>
        <topology evidence="1">Multi-pass membrane protein</topology>
    </subcellularLocation>
</comment>
<evidence type="ECO:0000256" key="3">
    <source>
        <dbReference type="ARBA" id="ARBA00022692"/>
    </source>
</evidence>
<evidence type="ECO:0000256" key="4">
    <source>
        <dbReference type="ARBA" id="ARBA00022989"/>
    </source>
</evidence>
<feature type="transmembrane region" description="Helical" evidence="6">
    <location>
        <begin position="257"/>
        <end position="281"/>
    </location>
</feature>
<feature type="transmembrane region" description="Helical" evidence="6">
    <location>
        <begin position="174"/>
        <end position="195"/>
    </location>
</feature>
<evidence type="ECO:0000259" key="7">
    <source>
        <dbReference type="PROSITE" id="PS50850"/>
    </source>
</evidence>
<feature type="transmembrane region" description="Helical" evidence="6">
    <location>
        <begin position="85"/>
        <end position="104"/>
    </location>
</feature>